<evidence type="ECO:0000256" key="3">
    <source>
        <dbReference type="ARBA" id="ARBA00023002"/>
    </source>
</evidence>
<dbReference type="InterPro" id="IPR020471">
    <property type="entry name" value="AKR"/>
</dbReference>
<dbReference type="Gene3D" id="3.20.20.100">
    <property type="entry name" value="NADP-dependent oxidoreductase domain"/>
    <property type="match status" value="1"/>
</dbReference>
<dbReference type="EMBL" id="DYWV01000189">
    <property type="protein sequence ID" value="HJF40360.1"/>
    <property type="molecule type" value="Genomic_DNA"/>
</dbReference>
<feature type="domain" description="NADP-dependent oxidoreductase" evidence="4">
    <location>
        <begin position="17"/>
        <end position="158"/>
    </location>
</feature>
<proteinExistence type="inferred from homology"/>
<feature type="non-terminal residue" evidence="5">
    <location>
        <position position="158"/>
    </location>
</feature>
<reference evidence="5" key="2">
    <citation type="submission" date="2021-09" db="EMBL/GenBank/DDBJ databases">
        <authorList>
            <person name="Gilroy R."/>
        </authorList>
    </citation>
    <scope>NUCLEOTIDE SEQUENCE</scope>
    <source>
        <strain evidence="5">CHK193-16274</strain>
    </source>
</reference>
<evidence type="ECO:0000256" key="1">
    <source>
        <dbReference type="ARBA" id="ARBA00007905"/>
    </source>
</evidence>
<evidence type="ECO:0000256" key="2">
    <source>
        <dbReference type="ARBA" id="ARBA00022857"/>
    </source>
</evidence>
<comment type="caution">
    <text evidence="5">The sequence shown here is derived from an EMBL/GenBank/DDBJ whole genome shotgun (WGS) entry which is preliminary data.</text>
</comment>
<evidence type="ECO:0000259" key="4">
    <source>
        <dbReference type="Pfam" id="PF00248"/>
    </source>
</evidence>
<keyword evidence="3" id="KW-0560">Oxidoreductase</keyword>
<dbReference type="PANTHER" id="PTHR43827">
    <property type="entry name" value="2,5-DIKETO-D-GLUCONIC ACID REDUCTASE"/>
    <property type="match status" value="1"/>
</dbReference>
<sequence>MEYIKLNNGVDIPILGYGTFQIPLSIAEECVLNALNVGYRMIDTAAAYFNEKEIGRAIKKSKISREEIFVVTKVWIQDAGYENTMKAFYTSLKNLDLDYIDLYLIHQPYGDYYGSWKAMEELYRKGKIRAIGVCNFSMERFVDLYMNCTIKPMVNQIE</sequence>
<dbReference type="Proteomes" id="UP000749320">
    <property type="component" value="Unassembled WGS sequence"/>
</dbReference>
<accession>A0A921KJ82</accession>
<dbReference type="AlphaFoldDB" id="A0A921KJ82"/>
<dbReference type="InterPro" id="IPR036812">
    <property type="entry name" value="NAD(P)_OxRdtase_dom_sf"/>
</dbReference>
<dbReference type="InterPro" id="IPR023210">
    <property type="entry name" value="NADP_OxRdtase_dom"/>
</dbReference>
<dbReference type="PROSITE" id="PS00062">
    <property type="entry name" value="ALDOKETO_REDUCTASE_2"/>
    <property type="match status" value="1"/>
</dbReference>
<dbReference type="Pfam" id="PF00248">
    <property type="entry name" value="Aldo_ket_red"/>
    <property type="match status" value="1"/>
</dbReference>
<reference evidence="5" key="1">
    <citation type="journal article" date="2021" name="PeerJ">
        <title>Extensive microbial diversity within the chicken gut microbiome revealed by metagenomics and culture.</title>
        <authorList>
            <person name="Gilroy R."/>
            <person name="Ravi A."/>
            <person name="Getino M."/>
            <person name="Pursley I."/>
            <person name="Horton D.L."/>
            <person name="Alikhan N.F."/>
            <person name="Baker D."/>
            <person name="Gharbi K."/>
            <person name="Hall N."/>
            <person name="Watson M."/>
            <person name="Adriaenssens E.M."/>
            <person name="Foster-Nyarko E."/>
            <person name="Jarju S."/>
            <person name="Secka A."/>
            <person name="Antonio M."/>
            <person name="Oren A."/>
            <person name="Chaudhuri R.R."/>
            <person name="La Ragione R."/>
            <person name="Hildebrand F."/>
            <person name="Pallen M.J."/>
        </authorList>
    </citation>
    <scope>NUCLEOTIDE SEQUENCE</scope>
    <source>
        <strain evidence="5">CHK193-16274</strain>
    </source>
</reference>
<dbReference type="PRINTS" id="PR00069">
    <property type="entry name" value="ALDKETRDTASE"/>
</dbReference>
<evidence type="ECO:0000313" key="6">
    <source>
        <dbReference type="Proteomes" id="UP000749320"/>
    </source>
</evidence>
<dbReference type="SUPFAM" id="SSF51430">
    <property type="entry name" value="NAD(P)-linked oxidoreductase"/>
    <property type="match status" value="1"/>
</dbReference>
<protein>
    <submittedName>
        <fullName evidence="5">Aldo/keto reductase</fullName>
    </submittedName>
</protein>
<keyword evidence="2" id="KW-0521">NADP</keyword>
<dbReference type="GO" id="GO:0016616">
    <property type="term" value="F:oxidoreductase activity, acting on the CH-OH group of donors, NAD or NADP as acceptor"/>
    <property type="evidence" value="ECO:0007669"/>
    <property type="project" value="UniProtKB-ARBA"/>
</dbReference>
<gene>
    <name evidence="5" type="ORF">K8V91_05495</name>
</gene>
<evidence type="ECO:0000313" key="5">
    <source>
        <dbReference type="EMBL" id="HJF40360.1"/>
    </source>
</evidence>
<dbReference type="PANTHER" id="PTHR43827:SF3">
    <property type="entry name" value="NADP-DEPENDENT OXIDOREDUCTASE DOMAIN-CONTAINING PROTEIN"/>
    <property type="match status" value="1"/>
</dbReference>
<comment type="similarity">
    <text evidence="1">Belongs to the aldo/keto reductase family.</text>
</comment>
<name>A0A921KJ82_9FIRM</name>
<organism evidence="5 6">
    <name type="scientific">Thomasclavelia spiroformis</name>
    <dbReference type="NCBI Taxonomy" id="29348"/>
    <lineage>
        <taxon>Bacteria</taxon>
        <taxon>Bacillati</taxon>
        <taxon>Bacillota</taxon>
        <taxon>Erysipelotrichia</taxon>
        <taxon>Erysipelotrichales</taxon>
        <taxon>Coprobacillaceae</taxon>
        <taxon>Thomasclavelia</taxon>
    </lineage>
</organism>
<dbReference type="InterPro" id="IPR018170">
    <property type="entry name" value="Aldo/ket_reductase_CS"/>
</dbReference>